<keyword evidence="3 5" id="KW-0648">Protein biosynthesis</keyword>
<evidence type="ECO:0000259" key="6">
    <source>
        <dbReference type="PROSITE" id="PS50249"/>
    </source>
</evidence>
<dbReference type="AlphaFoldDB" id="A0A9N6WR64"/>
<dbReference type="GO" id="GO:0016282">
    <property type="term" value="C:eukaryotic 43S preinitiation complex"/>
    <property type="evidence" value="ECO:0007669"/>
    <property type="project" value="UniProtKB-UniRule"/>
</dbReference>
<dbReference type="CDD" id="cd08065">
    <property type="entry name" value="MPN_eIF3h"/>
    <property type="match status" value="1"/>
</dbReference>
<comment type="similarity">
    <text evidence="5">Belongs to the eIF-3 subunit H family.</text>
</comment>
<dbReference type="InterPro" id="IPR050242">
    <property type="entry name" value="JAMM_MPN+_peptidase_M67A"/>
</dbReference>
<name>A0A9N6WR64_9CRUS</name>
<comment type="function">
    <text evidence="5">Component of the eukaryotic translation initiation factor 3 (eIF-3) complex, which is involved in protein synthesis of a specialized repertoire of mRNAs and, together with other initiation factors, stimulates binding of mRNA and methionyl-tRNAi to the 40S ribosome. The eIF-3 complex specifically targets and initiates translation of a subset of mRNAs involved in cell proliferation.</text>
</comment>
<organism evidence="7">
    <name type="scientific">Lynceus sp. MCZ IZ 141354</name>
    <dbReference type="NCBI Taxonomy" id="1930659"/>
    <lineage>
        <taxon>Eukaryota</taxon>
        <taxon>Metazoa</taxon>
        <taxon>Ecdysozoa</taxon>
        <taxon>Arthropoda</taxon>
        <taxon>Crustacea</taxon>
        <taxon>Branchiopoda</taxon>
        <taxon>Diplostraca</taxon>
        <taxon>Laevicaudata</taxon>
        <taxon>Lynceidae</taxon>
        <taxon>Lynceus</taxon>
    </lineage>
</organism>
<keyword evidence="1 5" id="KW-0963">Cytoplasm</keyword>
<dbReference type="HAMAP" id="MF_03007">
    <property type="entry name" value="eIF3h"/>
    <property type="match status" value="1"/>
</dbReference>
<evidence type="ECO:0000313" key="7">
    <source>
        <dbReference type="EMBL" id="CAG4645543.1"/>
    </source>
</evidence>
<gene>
    <name evidence="7" type="primary">EOG090X06SH</name>
</gene>
<proteinExistence type="inferred from homology"/>
<accession>A0A9N6WR64</accession>
<evidence type="ECO:0000256" key="2">
    <source>
        <dbReference type="ARBA" id="ARBA00022540"/>
    </source>
</evidence>
<evidence type="ECO:0000256" key="4">
    <source>
        <dbReference type="ARBA" id="ARBA00047068"/>
    </source>
</evidence>
<dbReference type="GO" id="GO:0005852">
    <property type="term" value="C:eukaryotic translation initiation factor 3 complex"/>
    <property type="evidence" value="ECO:0007669"/>
    <property type="project" value="UniProtKB-UniRule"/>
</dbReference>
<comment type="subcellular location">
    <subcellularLocation>
        <location evidence="5">Cytoplasm</location>
    </subcellularLocation>
</comment>
<evidence type="ECO:0000256" key="1">
    <source>
        <dbReference type="ARBA" id="ARBA00022490"/>
    </source>
</evidence>
<dbReference type="PROSITE" id="PS50249">
    <property type="entry name" value="MPN"/>
    <property type="match status" value="1"/>
</dbReference>
<dbReference type="GO" id="GO:0003743">
    <property type="term" value="F:translation initiation factor activity"/>
    <property type="evidence" value="ECO:0007669"/>
    <property type="project" value="UniProtKB-UniRule"/>
</dbReference>
<sequence length="347" mass="39487">MINQQIKNHHLVNVVEVDNSIDVVQVDGLVVCKIIKHCHDENAGAMEVAQGVLLGLIADTRLEVTNCFPFPRNLDENLDEEEYQMEMMRHLRKVNVDHLHVGWYQSTQQGTFLSTQFLESQFTYQTSIEESIVIIYDPIKTKRGFLHLKAYRLTPQAVALFKDGEFTAEAIRTHHLTFENLYQEIRLVIHNSNLVNNLLLELSDKVHAEQNCQYLDLGIASVLEKQLQLLTDNIDELLQDTNKFNLYQRQVLKQQHEKTKYQQKRQAESAVRVAKGEAALPDEDLNKIFKPVPAPSRLDAMVLSGQMSAMCQQMSQFCGQALGKLFLAEAVQQPGSDASKLLSKTVV</sequence>
<feature type="domain" description="MPN" evidence="6">
    <location>
        <begin position="24"/>
        <end position="157"/>
    </location>
</feature>
<dbReference type="InterPro" id="IPR037518">
    <property type="entry name" value="MPN"/>
</dbReference>
<comment type="subunit">
    <text evidence="4">Component of the eukaryotic translation initiation factor 3 (eIF-3) complex. The eIF-3 complex interacts with pix. Interacts with mxt.</text>
</comment>
<dbReference type="SMART" id="SM00232">
    <property type="entry name" value="JAB_MPN"/>
    <property type="match status" value="1"/>
</dbReference>
<dbReference type="InterPro" id="IPR000555">
    <property type="entry name" value="JAMM/MPN+_dom"/>
</dbReference>
<dbReference type="EMBL" id="OC988888">
    <property type="protein sequence ID" value="CAG4645543.1"/>
    <property type="molecule type" value="Genomic_DNA"/>
</dbReference>
<dbReference type="GO" id="GO:0008237">
    <property type="term" value="F:metallopeptidase activity"/>
    <property type="evidence" value="ECO:0007669"/>
    <property type="project" value="InterPro"/>
</dbReference>
<dbReference type="FunFam" id="3.40.140.10:FF:000045">
    <property type="entry name" value="Eukaryotic translation initiation factor 3 subunit H"/>
    <property type="match status" value="1"/>
</dbReference>
<protein>
    <recommendedName>
        <fullName evidence="5">Eukaryotic translation initiation factor 3 subunit H</fullName>
        <shortName evidence="5">eIF3h</shortName>
    </recommendedName>
</protein>
<reference evidence="7" key="1">
    <citation type="submission" date="2021-04" db="EMBL/GenBank/DDBJ databases">
        <authorList>
            <person name="Cornetti L."/>
        </authorList>
    </citation>
    <scope>NUCLEOTIDE SEQUENCE</scope>
</reference>
<dbReference type="InterPro" id="IPR045810">
    <property type="entry name" value="eIF3h_C"/>
</dbReference>
<keyword evidence="2 5" id="KW-0396">Initiation factor</keyword>
<dbReference type="GO" id="GO:0001732">
    <property type="term" value="P:formation of cytoplasmic translation initiation complex"/>
    <property type="evidence" value="ECO:0007669"/>
    <property type="project" value="UniProtKB-UniRule"/>
</dbReference>
<dbReference type="InterPro" id="IPR027524">
    <property type="entry name" value="eIF3h"/>
</dbReference>
<evidence type="ECO:0000256" key="3">
    <source>
        <dbReference type="ARBA" id="ARBA00022917"/>
    </source>
</evidence>
<dbReference type="GO" id="GO:0033290">
    <property type="term" value="C:eukaryotic 48S preinitiation complex"/>
    <property type="evidence" value="ECO:0007669"/>
    <property type="project" value="UniProtKB-UniRule"/>
</dbReference>
<dbReference type="Gene3D" id="3.40.140.10">
    <property type="entry name" value="Cytidine Deaminase, domain 2"/>
    <property type="match status" value="1"/>
</dbReference>
<evidence type="ECO:0000256" key="5">
    <source>
        <dbReference type="HAMAP-Rule" id="MF_03007"/>
    </source>
</evidence>
<dbReference type="PANTHER" id="PTHR10410">
    <property type="entry name" value="EUKARYOTIC TRANSLATION INITIATION FACTOR 3 -RELATED"/>
    <property type="match status" value="1"/>
</dbReference>
<dbReference type="Pfam" id="PF01398">
    <property type="entry name" value="JAB"/>
    <property type="match status" value="1"/>
</dbReference>
<dbReference type="Pfam" id="PF19445">
    <property type="entry name" value="eIF3h_C"/>
    <property type="match status" value="1"/>
</dbReference>